<dbReference type="EMBL" id="MU393429">
    <property type="protein sequence ID" value="KAI4869623.1"/>
    <property type="molecule type" value="Genomic_DNA"/>
</dbReference>
<organism evidence="1 2">
    <name type="scientific">Hypoxylon rubiginosum</name>
    <dbReference type="NCBI Taxonomy" id="110542"/>
    <lineage>
        <taxon>Eukaryota</taxon>
        <taxon>Fungi</taxon>
        <taxon>Dikarya</taxon>
        <taxon>Ascomycota</taxon>
        <taxon>Pezizomycotina</taxon>
        <taxon>Sordariomycetes</taxon>
        <taxon>Xylariomycetidae</taxon>
        <taxon>Xylariales</taxon>
        <taxon>Hypoxylaceae</taxon>
        <taxon>Hypoxylon</taxon>
    </lineage>
</organism>
<dbReference type="Proteomes" id="UP001497700">
    <property type="component" value="Unassembled WGS sequence"/>
</dbReference>
<protein>
    <submittedName>
        <fullName evidence="1">Uncharacterized protein</fullName>
    </submittedName>
</protein>
<sequence length="577" mass="64130">MSEAQREAKAEAAKNCSWRGDSPEPELDDLAHHTDHHIQHHDEVCSWRGDSPEPELDDLAHHPESPNLSPTSRVIFSVDPQPIEIEQLDTPKKHHQPADDETAGTLRGKVTHSVQRAFSTFQSIVKHEHQDEPDPGVSRKPSGKENDLPPEPIGPPPIPTIVEPMSSQDKKPKDDKEKAKIEKEEAKKAQKEKKAKEKEEKKRLKKEKEEAKKQKEKERKEQRRKEKEKKSSKGKKVASPPPDLPSDLPLGTNTSAAADPHPHPGCKICQNPEEQGTVEFLKKSLENWQGLPSFRDLTEAAKTLIGMKSETESHAAQEPPQDPSPEDQQLLDHIAEHIDTHIRHFLDPKSSAGGNPPTDKALPCSFAPHPAPSERPAAPGKQQENGENGGSVSHGLDGNRDWPMTTTRGHIPRNLESTSPPEFAVTQPPSRGYSPLRISASRCVSPWCEELGFNMDDSRPFPKRAASWSRRGFNSTPSRLRNTTSPYCLHSSFCQPMAYHEPAMYACVSVPLVPALCLESPIHSHACCHYISPIVTPPLIEHSLQRPTSLEPLGMAETIPTCTPRRSLSANETQIMF</sequence>
<reference evidence="1 2" key="1">
    <citation type="journal article" date="2022" name="New Phytol.">
        <title>Ecological generalism drives hyperdiversity of secondary metabolite gene clusters in xylarialean endophytes.</title>
        <authorList>
            <person name="Franco M.E.E."/>
            <person name="Wisecaver J.H."/>
            <person name="Arnold A.E."/>
            <person name="Ju Y.M."/>
            <person name="Slot J.C."/>
            <person name="Ahrendt S."/>
            <person name="Moore L.P."/>
            <person name="Eastman K.E."/>
            <person name="Scott K."/>
            <person name="Konkel Z."/>
            <person name="Mondo S.J."/>
            <person name="Kuo A."/>
            <person name="Hayes R.D."/>
            <person name="Haridas S."/>
            <person name="Andreopoulos B."/>
            <person name="Riley R."/>
            <person name="LaButti K."/>
            <person name="Pangilinan J."/>
            <person name="Lipzen A."/>
            <person name="Amirebrahimi M."/>
            <person name="Yan J."/>
            <person name="Adam C."/>
            <person name="Keymanesh K."/>
            <person name="Ng V."/>
            <person name="Louie K."/>
            <person name="Northen T."/>
            <person name="Drula E."/>
            <person name="Henrissat B."/>
            <person name="Hsieh H.M."/>
            <person name="Youens-Clark K."/>
            <person name="Lutzoni F."/>
            <person name="Miadlikowska J."/>
            <person name="Eastwood D.C."/>
            <person name="Hamelin R.C."/>
            <person name="Grigoriev I.V."/>
            <person name="U'Ren J.M."/>
        </authorList>
    </citation>
    <scope>NUCLEOTIDE SEQUENCE [LARGE SCALE GENOMIC DNA]</scope>
    <source>
        <strain evidence="1 2">CBS 119005</strain>
    </source>
</reference>
<accession>A0ACB9ZF59</accession>
<gene>
    <name evidence="1" type="ORF">F4820DRAFT_471820</name>
</gene>
<proteinExistence type="predicted"/>
<evidence type="ECO:0000313" key="1">
    <source>
        <dbReference type="EMBL" id="KAI4869623.1"/>
    </source>
</evidence>
<comment type="caution">
    <text evidence="1">The sequence shown here is derived from an EMBL/GenBank/DDBJ whole genome shotgun (WGS) entry which is preliminary data.</text>
</comment>
<evidence type="ECO:0000313" key="2">
    <source>
        <dbReference type="Proteomes" id="UP001497700"/>
    </source>
</evidence>
<keyword evidence="2" id="KW-1185">Reference proteome</keyword>
<name>A0ACB9ZF59_9PEZI</name>